<comment type="caution">
    <text evidence="1">The sequence shown here is derived from an EMBL/GenBank/DDBJ whole genome shotgun (WGS) entry which is preliminary data.</text>
</comment>
<evidence type="ECO:0000313" key="1">
    <source>
        <dbReference type="EMBL" id="PKA38796.1"/>
    </source>
</evidence>
<proteinExistence type="predicted"/>
<sequence length="144" mass="15483">MSLLRLLISENISTSEKGRLTSHAAERRRGQASALHEPVAHGQKLTEAIHVRQPLLIHQKLHWTANPAATNARTKRIGRALWLASSSRCRTAATRPVSDGNERTPSSRSAAWARNLVANSAYEKLGPSGIAAEGGGCGGRKGYL</sequence>
<evidence type="ECO:0000313" key="2">
    <source>
        <dbReference type="Proteomes" id="UP000232164"/>
    </source>
</evidence>
<dbReference type="AlphaFoldDB" id="A0A2N0CY63"/>
<protein>
    <submittedName>
        <fullName evidence="1">Uncharacterized protein</fullName>
    </submittedName>
</protein>
<gene>
    <name evidence="1" type="ORF">CWR43_36215</name>
</gene>
<organism evidence="1 2">
    <name type="scientific">Rhizobium sullae</name>
    <name type="common">Rhizobium hedysari</name>
    <dbReference type="NCBI Taxonomy" id="50338"/>
    <lineage>
        <taxon>Bacteria</taxon>
        <taxon>Pseudomonadati</taxon>
        <taxon>Pseudomonadota</taxon>
        <taxon>Alphaproteobacteria</taxon>
        <taxon>Hyphomicrobiales</taxon>
        <taxon>Rhizobiaceae</taxon>
        <taxon>Rhizobium/Agrobacterium group</taxon>
        <taxon>Rhizobium</taxon>
    </lineage>
</organism>
<reference evidence="1 2" key="2">
    <citation type="submission" date="2017-12" db="EMBL/GenBank/DDBJ databases">
        <title>Genome sequence of Rhizobium sullae HCNT1 isolated from Sulla coronaria nodules and featuring peculiar denitrification phenotypes.</title>
        <authorList>
            <person name="De Diego-Diaz B."/>
            <person name="Treu L."/>
            <person name="Campanaro S."/>
            <person name="Da Silva Duarte V."/>
            <person name="Basaglia M."/>
            <person name="Favaro L."/>
            <person name="Casella S."/>
            <person name="Squartini A."/>
        </authorList>
    </citation>
    <scope>NUCLEOTIDE SEQUENCE [LARGE SCALE GENOMIC DNA]</scope>
    <source>
        <strain evidence="1 2">HCNT1</strain>
    </source>
</reference>
<dbReference type="RefSeq" id="WP_100773352.1">
    <property type="nucleotide sequence ID" value="NZ_PIQN01000041.1"/>
</dbReference>
<dbReference type="Proteomes" id="UP000232164">
    <property type="component" value="Unassembled WGS sequence"/>
</dbReference>
<dbReference type="EMBL" id="PIQN01000041">
    <property type="protein sequence ID" value="PKA38796.1"/>
    <property type="molecule type" value="Genomic_DNA"/>
</dbReference>
<reference evidence="1 2" key="1">
    <citation type="submission" date="2017-11" db="EMBL/GenBank/DDBJ databases">
        <authorList>
            <person name="Han C.G."/>
        </authorList>
    </citation>
    <scope>NUCLEOTIDE SEQUENCE [LARGE SCALE GENOMIC DNA]</scope>
    <source>
        <strain evidence="1 2">HCNT1</strain>
    </source>
</reference>
<accession>A0A2N0CY63</accession>
<name>A0A2N0CY63_RHISU</name>